<dbReference type="EMBL" id="NIRI02000042">
    <property type="protein sequence ID" value="KAG5447429.1"/>
    <property type="molecule type" value="Genomic_DNA"/>
</dbReference>
<evidence type="ECO:0000313" key="3">
    <source>
        <dbReference type="Proteomes" id="UP000286415"/>
    </source>
</evidence>
<proteinExistence type="predicted"/>
<gene>
    <name evidence="2" type="ORF">CSKR_109464</name>
</gene>
<keyword evidence="3" id="KW-1185">Reference proteome</keyword>
<dbReference type="InterPro" id="IPR044039">
    <property type="entry name" value="DUF5745"/>
</dbReference>
<reference evidence="2 3" key="2">
    <citation type="journal article" date="2021" name="Genomics">
        <title>High-quality reference genome for Clonorchis sinensis.</title>
        <authorList>
            <person name="Young N.D."/>
            <person name="Stroehlein A.J."/>
            <person name="Kinkar L."/>
            <person name="Wang T."/>
            <person name="Sohn W.M."/>
            <person name="Chang B.C.H."/>
            <person name="Kaur P."/>
            <person name="Weisz D."/>
            <person name="Dudchenko O."/>
            <person name="Aiden E.L."/>
            <person name="Korhonen P.K."/>
            <person name="Gasser R.B."/>
        </authorList>
    </citation>
    <scope>NUCLEOTIDE SEQUENCE [LARGE SCALE GENOMIC DNA]</scope>
    <source>
        <strain evidence="2">Cs-k2</strain>
    </source>
</reference>
<organism evidence="2 3">
    <name type="scientific">Clonorchis sinensis</name>
    <name type="common">Chinese liver fluke</name>
    <dbReference type="NCBI Taxonomy" id="79923"/>
    <lineage>
        <taxon>Eukaryota</taxon>
        <taxon>Metazoa</taxon>
        <taxon>Spiralia</taxon>
        <taxon>Lophotrochozoa</taxon>
        <taxon>Platyhelminthes</taxon>
        <taxon>Trematoda</taxon>
        <taxon>Digenea</taxon>
        <taxon>Opisthorchiida</taxon>
        <taxon>Opisthorchiata</taxon>
        <taxon>Opisthorchiidae</taxon>
        <taxon>Clonorchis</taxon>
    </lineage>
</organism>
<reference evidence="2 3" key="1">
    <citation type="journal article" date="2018" name="Biotechnol. Adv.">
        <title>Improved genomic resources and new bioinformatic workflow for the carcinogenic parasite Clonorchis sinensis: Biotechnological implications.</title>
        <authorList>
            <person name="Wang D."/>
            <person name="Korhonen P.K."/>
            <person name="Gasser R.B."/>
            <person name="Young N.D."/>
        </authorList>
    </citation>
    <scope>NUCLEOTIDE SEQUENCE [LARGE SCALE GENOMIC DNA]</scope>
    <source>
        <strain evidence="2">Cs-k2</strain>
    </source>
</reference>
<name>A0A3R7CQW2_CLOSI</name>
<dbReference type="Pfam" id="PF19016">
    <property type="entry name" value="DUF5745"/>
    <property type="match status" value="1"/>
</dbReference>
<evidence type="ECO:0000313" key="2">
    <source>
        <dbReference type="EMBL" id="KAG5447429.1"/>
    </source>
</evidence>
<feature type="compositionally biased region" description="Low complexity" evidence="1">
    <location>
        <begin position="339"/>
        <end position="362"/>
    </location>
</feature>
<feature type="region of interest" description="Disordered" evidence="1">
    <location>
        <begin position="314"/>
        <end position="362"/>
    </location>
</feature>
<accession>A0A3R7CQW2</accession>
<feature type="region of interest" description="Disordered" evidence="1">
    <location>
        <begin position="376"/>
        <end position="411"/>
    </location>
</feature>
<feature type="compositionally biased region" description="Polar residues" evidence="1">
    <location>
        <begin position="314"/>
        <end position="323"/>
    </location>
</feature>
<dbReference type="InParanoid" id="A0A3R7CQW2"/>
<feature type="region of interest" description="Disordered" evidence="1">
    <location>
        <begin position="218"/>
        <end position="238"/>
    </location>
</feature>
<protein>
    <submittedName>
        <fullName evidence="2">Uncharacterized protein</fullName>
    </submittedName>
</protein>
<dbReference type="OrthoDB" id="6257405at2759"/>
<sequence length="648" mass="70991">MILRDDVSLESDEGLLSVANYALKLLRKEPCLKKPIEVSASFIIRLAVDLFGSDILPYPRASCFLHYYENLVSVLRILSSEIGIELDHIDPREVLRGSRRSVSNLLEIITAFILHCVRGNLLDFEDVPHSAETFKKDRVIEESPLGIDLSHSPELPRSVGRVYTAPPCVRNLTDCSPTLTKSTYDSGLPRTFATGDTVTQLSRVTRISSDTQSLFASGKADVVTKQHTPSPGSHYPRLPSILSMQLPVSPPTTPKDADNIMEIVRHPSPQSAAPSLSSSPVNRLPRESQNQSAPLDVQVDKPLMLMSRTSTAVHPTTLDSTAPSFFHSDEDQTKYRLKGSSSSSGCGPSPSPTVPAASTSSASSSLCESAPLQATPLITESTSPGLPKSVFPRGLRHPRRHSDGPSSDECSCPTTGSILNWTKSDRKVDVADILDEFTSILSSSVQSRLDTVDPGTVRPPASVLISRTERFSKALKARLDYLRTISCRAHDEAQAVAQLVNAIGLQCSTASKIISQCNSGCMIDREKPSVCSPEVQDTLYRILMGVNILLHNQLLDSALLEQEQGKEFPTTGRKARKLPPRTRATHDARLRQVALRRATIPLDCSSDSEFNELIGIKHKLMVDALRHCRLELNSNRQSVRCPRCKILI</sequence>
<feature type="region of interest" description="Disordered" evidence="1">
    <location>
        <begin position="267"/>
        <end position="298"/>
    </location>
</feature>
<feature type="compositionally biased region" description="Low complexity" evidence="1">
    <location>
        <begin position="267"/>
        <end position="280"/>
    </location>
</feature>
<evidence type="ECO:0000256" key="1">
    <source>
        <dbReference type="SAM" id="MobiDB-lite"/>
    </source>
</evidence>
<dbReference type="AlphaFoldDB" id="A0A3R7CQW2"/>
<comment type="caution">
    <text evidence="2">The sequence shown here is derived from an EMBL/GenBank/DDBJ whole genome shotgun (WGS) entry which is preliminary data.</text>
</comment>
<dbReference type="Proteomes" id="UP000286415">
    <property type="component" value="Unassembled WGS sequence"/>
</dbReference>